<sequence>MRKIIVAFSVLWLMVSCAEVPVTGRRQLKLVSDSELNAQSFAAYKQFLQENKVVQSSREANMVKEVGTRIQRAVEMYMRQNNLTEQIAGYKWEFNLVQDQNVNAWCMPGGKVVVYSGILPVAQDEAGLAVVMGHEIAHAIAAHGNERASQGLLSNGLLQGGSILAGQNPTLTKQIIMQAAGVGTQLGLLAYGRNQESEADHIGLIFMAMAGYDPNAAVPFWQRMSKAGGASPPEFLSTHPSPETRIKDLEKLIPKAMKYYQKGGV</sequence>
<keyword evidence="2" id="KW-0479">Metal-binding</keyword>
<dbReference type="PANTHER" id="PTHR22726:SF1">
    <property type="entry name" value="METALLOENDOPEPTIDASE OMA1, MITOCHONDRIAL"/>
    <property type="match status" value="1"/>
</dbReference>
<evidence type="ECO:0000256" key="2">
    <source>
        <dbReference type="ARBA" id="ARBA00022723"/>
    </source>
</evidence>
<evidence type="ECO:0000256" key="6">
    <source>
        <dbReference type="RuleBase" id="RU003983"/>
    </source>
</evidence>
<dbReference type="InterPro" id="IPR001915">
    <property type="entry name" value="Peptidase_M48"/>
</dbReference>
<dbReference type="RefSeq" id="WP_302038921.1">
    <property type="nucleotide sequence ID" value="NZ_JAUKPO010000010.1"/>
</dbReference>
<evidence type="ECO:0000256" key="7">
    <source>
        <dbReference type="SAM" id="SignalP"/>
    </source>
</evidence>
<comment type="similarity">
    <text evidence="6">Belongs to the peptidase M48 family.</text>
</comment>
<evidence type="ECO:0000256" key="5">
    <source>
        <dbReference type="ARBA" id="ARBA00023049"/>
    </source>
</evidence>
<dbReference type="PANTHER" id="PTHR22726">
    <property type="entry name" value="METALLOENDOPEPTIDASE OMA1"/>
    <property type="match status" value="1"/>
</dbReference>
<dbReference type="Gene3D" id="3.30.2010.10">
    <property type="entry name" value="Metalloproteases ('zincins'), catalytic domain"/>
    <property type="match status" value="1"/>
</dbReference>
<keyword evidence="3 6" id="KW-0378">Hydrolase</keyword>
<proteinExistence type="inferred from homology"/>
<dbReference type="Pfam" id="PF01435">
    <property type="entry name" value="Peptidase_M48"/>
    <property type="match status" value="1"/>
</dbReference>
<feature type="domain" description="Peptidase M48" evidence="8">
    <location>
        <begin position="69"/>
        <end position="252"/>
    </location>
</feature>
<keyword evidence="1 6" id="KW-0645">Protease</keyword>
<evidence type="ECO:0000259" key="8">
    <source>
        <dbReference type="Pfam" id="PF01435"/>
    </source>
</evidence>
<dbReference type="EMBL" id="JAUKPO010000010">
    <property type="protein sequence ID" value="MDO1448119.1"/>
    <property type="molecule type" value="Genomic_DNA"/>
</dbReference>
<evidence type="ECO:0000313" key="9">
    <source>
        <dbReference type="EMBL" id="MDO1448119.1"/>
    </source>
</evidence>
<name>A0ABT8R9U8_9BACT</name>
<evidence type="ECO:0000256" key="3">
    <source>
        <dbReference type="ARBA" id="ARBA00022801"/>
    </source>
</evidence>
<dbReference type="InterPro" id="IPR051156">
    <property type="entry name" value="Mito/Outer_Membr_Metalloprot"/>
</dbReference>
<keyword evidence="7" id="KW-0732">Signal</keyword>
<reference evidence="9" key="1">
    <citation type="submission" date="2023-07" db="EMBL/GenBank/DDBJ databases">
        <title>The genome sequence of Rhodocytophaga aerolata KACC 12507.</title>
        <authorList>
            <person name="Zhang X."/>
        </authorList>
    </citation>
    <scope>NUCLEOTIDE SEQUENCE</scope>
    <source>
        <strain evidence="9">KACC 12507</strain>
    </source>
</reference>
<keyword evidence="4 6" id="KW-0862">Zinc</keyword>
<evidence type="ECO:0000256" key="1">
    <source>
        <dbReference type="ARBA" id="ARBA00022670"/>
    </source>
</evidence>
<dbReference type="Proteomes" id="UP001168528">
    <property type="component" value="Unassembled WGS sequence"/>
</dbReference>
<dbReference type="CDD" id="cd07331">
    <property type="entry name" value="M48C_Oma1_like"/>
    <property type="match status" value="1"/>
</dbReference>
<evidence type="ECO:0000256" key="4">
    <source>
        <dbReference type="ARBA" id="ARBA00022833"/>
    </source>
</evidence>
<accession>A0ABT8R9U8</accession>
<comment type="caution">
    <text evidence="9">The sequence shown here is derived from an EMBL/GenBank/DDBJ whole genome shotgun (WGS) entry which is preliminary data.</text>
</comment>
<dbReference type="PROSITE" id="PS51257">
    <property type="entry name" value="PROKAR_LIPOPROTEIN"/>
    <property type="match status" value="1"/>
</dbReference>
<gene>
    <name evidence="9" type="ORF">Q0590_17730</name>
</gene>
<protein>
    <submittedName>
        <fullName evidence="9">M48 family metallopeptidase</fullName>
    </submittedName>
</protein>
<organism evidence="9 10">
    <name type="scientific">Rhodocytophaga aerolata</name>
    <dbReference type="NCBI Taxonomy" id="455078"/>
    <lineage>
        <taxon>Bacteria</taxon>
        <taxon>Pseudomonadati</taxon>
        <taxon>Bacteroidota</taxon>
        <taxon>Cytophagia</taxon>
        <taxon>Cytophagales</taxon>
        <taxon>Rhodocytophagaceae</taxon>
        <taxon>Rhodocytophaga</taxon>
    </lineage>
</organism>
<feature type="signal peptide" evidence="7">
    <location>
        <begin position="1"/>
        <end position="18"/>
    </location>
</feature>
<keyword evidence="10" id="KW-1185">Reference proteome</keyword>
<evidence type="ECO:0000313" key="10">
    <source>
        <dbReference type="Proteomes" id="UP001168528"/>
    </source>
</evidence>
<feature type="chain" id="PRO_5046666043" evidence="7">
    <location>
        <begin position="19"/>
        <end position="265"/>
    </location>
</feature>
<comment type="cofactor">
    <cofactor evidence="6">
        <name>Zn(2+)</name>
        <dbReference type="ChEBI" id="CHEBI:29105"/>
    </cofactor>
    <text evidence="6">Binds 1 zinc ion per subunit.</text>
</comment>
<keyword evidence="5 6" id="KW-0482">Metalloprotease</keyword>